<feature type="signal peptide" evidence="2">
    <location>
        <begin position="1"/>
        <end position="22"/>
    </location>
</feature>
<dbReference type="KEGG" id="apln:108736740"/>
<dbReference type="AlphaFoldDB" id="A0A1W4WXC8"/>
<dbReference type="Proteomes" id="UP000192223">
    <property type="component" value="Unplaced"/>
</dbReference>
<evidence type="ECO:0000256" key="2">
    <source>
        <dbReference type="SAM" id="SignalP"/>
    </source>
</evidence>
<organism evidence="3 4">
    <name type="scientific">Agrilus planipennis</name>
    <name type="common">Emerald ash borer</name>
    <name type="synonym">Agrilus marcopoli</name>
    <dbReference type="NCBI Taxonomy" id="224129"/>
    <lineage>
        <taxon>Eukaryota</taxon>
        <taxon>Metazoa</taxon>
        <taxon>Ecdysozoa</taxon>
        <taxon>Arthropoda</taxon>
        <taxon>Hexapoda</taxon>
        <taxon>Insecta</taxon>
        <taxon>Pterygota</taxon>
        <taxon>Neoptera</taxon>
        <taxon>Endopterygota</taxon>
        <taxon>Coleoptera</taxon>
        <taxon>Polyphaga</taxon>
        <taxon>Elateriformia</taxon>
        <taxon>Buprestoidea</taxon>
        <taxon>Buprestidae</taxon>
        <taxon>Agrilinae</taxon>
        <taxon>Agrilus</taxon>
    </lineage>
</organism>
<gene>
    <name evidence="4" type="primary">LOC108736740</name>
</gene>
<protein>
    <submittedName>
        <fullName evidence="4">Transcriptional regulator cudA</fullName>
    </submittedName>
</protein>
<evidence type="ECO:0000313" key="4">
    <source>
        <dbReference type="RefSeq" id="XP_018324793.1"/>
    </source>
</evidence>
<reference evidence="4" key="1">
    <citation type="submission" date="2025-08" db="UniProtKB">
        <authorList>
            <consortium name="RefSeq"/>
        </authorList>
    </citation>
    <scope>IDENTIFICATION</scope>
    <source>
        <tissue evidence="4">Entire body</tissue>
    </source>
</reference>
<sequence>MFLQSVKFLLLIVTCGVQVCHPIPIFSNQGLTTLLTRASTPPQTSNILDLRGSKINKFENQEGDSLNNTSIDSEPEEPDNEVVPSLLNKKINKILQKIQLITSLSNGFLQGSKGENDGDMNYENTDDNDDNDNKPDTTIFTGGNNTTTTSSFNENLKETTSNNDESFRIVFDTDVKRRTEDKYDKLEEFDEMKPTEVTKSKSRSESPSGQFLPLTLIASVMQTLGSIMGHAYRSLIYFSQQNRDNH</sequence>
<proteinExistence type="predicted"/>
<feature type="compositionally biased region" description="Polar residues" evidence="1">
    <location>
        <begin position="63"/>
        <end position="72"/>
    </location>
</feature>
<feature type="compositionally biased region" description="Low complexity" evidence="1">
    <location>
        <begin position="136"/>
        <end position="152"/>
    </location>
</feature>
<dbReference type="InParanoid" id="A0A1W4WXC8"/>
<evidence type="ECO:0000256" key="1">
    <source>
        <dbReference type="SAM" id="MobiDB-lite"/>
    </source>
</evidence>
<name>A0A1W4WXC8_AGRPL</name>
<accession>A0A1W4WXC8</accession>
<feature type="region of interest" description="Disordered" evidence="1">
    <location>
        <begin position="59"/>
        <end position="82"/>
    </location>
</feature>
<feature type="compositionally biased region" description="Acidic residues" evidence="1">
    <location>
        <begin position="117"/>
        <end position="130"/>
    </location>
</feature>
<keyword evidence="3" id="KW-1185">Reference proteome</keyword>
<evidence type="ECO:0000313" key="3">
    <source>
        <dbReference type="Proteomes" id="UP000192223"/>
    </source>
</evidence>
<keyword evidence="2" id="KW-0732">Signal</keyword>
<dbReference type="RefSeq" id="XP_018324793.1">
    <property type="nucleotide sequence ID" value="XM_018469291.1"/>
</dbReference>
<dbReference type="GeneID" id="108736740"/>
<feature type="chain" id="PRO_5010743758" evidence="2">
    <location>
        <begin position="23"/>
        <end position="246"/>
    </location>
</feature>
<feature type="region of interest" description="Disordered" evidence="1">
    <location>
        <begin position="112"/>
        <end position="159"/>
    </location>
</feature>